<proteinExistence type="predicted"/>
<dbReference type="InterPro" id="IPR036291">
    <property type="entry name" value="NAD(P)-bd_dom_sf"/>
</dbReference>
<protein>
    <submittedName>
        <fullName evidence="2">NAD-dependent epimerase/dehydratase family protein</fullName>
    </submittedName>
</protein>
<dbReference type="Gene3D" id="3.40.50.720">
    <property type="entry name" value="NAD(P)-binding Rossmann-like Domain"/>
    <property type="match status" value="1"/>
</dbReference>
<dbReference type="SUPFAM" id="SSF51735">
    <property type="entry name" value="NAD(P)-binding Rossmann-fold domains"/>
    <property type="match status" value="1"/>
</dbReference>
<gene>
    <name evidence="2" type="ORF">GCM10022242_09320</name>
</gene>
<dbReference type="EMBL" id="BAABAH010000002">
    <property type="protein sequence ID" value="GAA3808593.1"/>
    <property type="molecule type" value="Genomic_DNA"/>
</dbReference>
<accession>A0ABP7I496</accession>
<organism evidence="2 3">
    <name type="scientific">Nocardioides panacisoli</name>
    <dbReference type="NCBI Taxonomy" id="627624"/>
    <lineage>
        <taxon>Bacteria</taxon>
        <taxon>Bacillati</taxon>
        <taxon>Actinomycetota</taxon>
        <taxon>Actinomycetes</taxon>
        <taxon>Propionibacteriales</taxon>
        <taxon>Nocardioidaceae</taxon>
        <taxon>Nocardioides</taxon>
    </lineage>
</organism>
<dbReference type="InterPro" id="IPR051783">
    <property type="entry name" value="NAD(P)-dependent_oxidoreduct"/>
</dbReference>
<dbReference type="PANTHER" id="PTHR48079:SF6">
    <property type="entry name" value="NAD(P)-BINDING DOMAIN-CONTAINING PROTEIN-RELATED"/>
    <property type="match status" value="1"/>
</dbReference>
<comment type="caution">
    <text evidence="2">The sequence shown here is derived from an EMBL/GenBank/DDBJ whole genome shotgun (WGS) entry which is preliminary data.</text>
</comment>
<feature type="domain" description="NAD-dependent epimerase/dehydratase" evidence="1">
    <location>
        <begin position="32"/>
        <end position="236"/>
    </location>
</feature>
<dbReference type="Pfam" id="PF01370">
    <property type="entry name" value="Epimerase"/>
    <property type="match status" value="1"/>
</dbReference>
<keyword evidence="3" id="KW-1185">Reference proteome</keyword>
<evidence type="ECO:0000313" key="3">
    <source>
        <dbReference type="Proteomes" id="UP001501821"/>
    </source>
</evidence>
<evidence type="ECO:0000313" key="2">
    <source>
        <dbReference type="EMBL" id="GAA3808593.1"/>
    </source>
</evidence>
<dbReference type="Proteomes" id="UP001501821">
    <property type="component" value="Unassembled WGS sequence"/>
</dbReference>
<reference evidence="3" key="1">
    <citation type="journal article" date="2019" name="Int. J. Syst. Evol. Microbiol.">
        <title>The Global Catalogue of Microorganisms (GCM) 10K type strain sequencing project: providing services to taxonomists for standard genome sequencing and annotation.</title>
        <authorList>
            <consortium name="The Broad Institute Genomics Platform"/>
            <consortium name="The Broad Institute Genome Sequencing Center for Infectious Disease"/>
            <person name="Wu L."/>
            <person name="Ma J."/>
        </authorList>
    </citation>
    <scope>NUCLEOTIDE SEQUENCE [LARGE SCALE GENOMIC DNA]</scope>
    <source>
        <strain evidence="3">JCM 16953</strain>
    </source>
</reference>
<name>A0ABP7I496_9ACTN</name>
<dbReference type="PANTHER" id="PTHR48079">
    <property type="entry name" value="PROTEIN YEEZ"/>
    <property type="match status" value="1"/>
</dbReference>
<sequence>MLFWSVSARVIPESTALSFTLITEDPMNSLHVVTGAGPVGTTVALQLADAGHPVRLLTRSGSGPEHPLVERRKVDVSRPELLDEAFAGAVAVHHCIHGSAYTAAAWRAELPEAERLVLEAAGRAGAVVVFPESLYAYGHVDGPMTEDSPRDADFGKPAVRVELLAARAASPAPTVSVAASDFFGPHVRNAHAGERMVPTVLAGKTVRVVGSLDQPHSWTYVPDLAAAMIRAAGTPELHNSFVHAPTNPPRTQREMVAAVAAAAGVAKPKVGVIPAGVIRAIGLVHGETRELAEMSYQFTKPFVLDSTQSEARLGLAPTPFDVAVKTTVDWWRHQA</sequence>
<dbReference type="InterPro" id="IPR001509">
    <property type="entry name" value="Epimerase_deHydtase"/>
</dbReference>
<evidence type="ECO:0000259" key="1">
    <source>
        <dbReference type="Pfam" id="PF01370"/>
    </source>
</evidence>